<feature type="region of interest" description="Disordered" evidence="1">
    <location>
        <begin position="1"/>
        <end position="101"/>
    </location>
</feature>
<name>A0A087UXK3_STEMI</name>
<keyword evidence="3" id="KW-1185">Reference proteome</keyword>
<feature type="compositionally biased region" description="Acidic residues" evidence="1">
    <location>
        <begin position="25"/>
        <end position="34"/>
    </location>
</feature>
<protein>
    <submittedName>
        <fullName evidence="2">Zinc finger protein 830</fullName>
    </submittedName>
</protein>
<evidence type="ECO:0000256" key="1">
    <source>
        <dbReference type="SAM" id="MobiDB-lite"/>
    </source>
</evidence>
<sequence>RPVEESQQVKNTKQLALLEAYSSSSEDEEDDKEEEGNKLTENVSEGVLPPDFFENGPAGSHITTTASVDPALELKSSSSKSVNDDQLPEGFFDDPVLDAKV</sequence>
<feature type="compositionally biased region" description="Acidic residues" evidence="1">
    <location>
        <begin position="91"/>
        <end position="101"/>
    </location>
</feature>
<feature type="non-terminal residue" evidence="2">
    <location>
        <position position="101"/>
    </location>
</feature>
<dbReference type="AlphaFoldDB" id="A0A087UXK3"/>
<dbReference type="Proteomes" id="UP000054359">
    <property type="component" value="Unassembled WGS sequence"/>
</dbReference>
<accession>A0A087UXK3</accession>
<dbReference type="OrthoDB" id="77607at2759"/>
<reference evidence="2 3" key="1">
    <citation type="submission" date="2013-11" db="EMBL/GenBank/DDBJ databases">
        <title>Genome sequencing of Stegodyphus mimosarum.</title>
        <authorList>
            <person name="Bechsgaard J."/>
        </authorList>
    </citation>
    <scope>NUCLEOTIDE SEQUENCE [LARGE SCALE GENOMIC DNA]</scope>
</reference>
<proteinExistence type="predicted"/>
<evidence type="ECO:0000313" key="2">
    <source>
        <dbReference type="EMBL" id="KFM82092.1"/>
    </source>
</evidence>
<gene>
    <name evidence="2" type="ORF">X975_16317</name>
</gene>
<feature type="compositionally biased region" description="Polar residues" evidence="1">
    <location>
        <begin position="1"/>
        <end position="14"/>
    </location>
</feature>
<feature type="non-terminal residue" evidence="2">
    <location>
        <position position="1"/>
    </location>
</feature>
<dbReference type="EMBL" id="KK122163">
    <property type="protein sequence ID" value="KFM82092.1"/>
    <property type="molecule type" value="Genomic_DNA"/>
</dbReference>
<organism evidence="2 3">
    <name type="scientific">Stegodyphus mimosarum</name>
    <name type="common">African social velvet spider</name>
    <dbReference type="NCBI Taxonomy" id="407821"/>
    <lineage>
        <taxon>Eukaryota</taxon>
        <taxon>Metazoa</taxon>
        <taxon>Ecdysozoa</taxon>
        <taxon>Arthropoda</taxon>
        <taxon>Chelicerata</taxon>
        <taxon>Arachnida</taxon>
        <taxon>Araneae</taxon>
        <taxon>Araneomorphae</taxon>
        <taxon>Entelegynae</taxon>
        <taxon>Eresoidea</taxon>
        <taxon>Eresidae</taxon>
        <taxon>Stegodyphus</taxon>
    </lineage>
</organism>
<evidence type="ECO:0000313" key="3">
    <source>
        <dbReference type="Proteomes" id="UP000054359"/>
    </source>
</evidence>